<organism evidence="2">
    <name type="scientific">mine drainage metagenome</name>
    <dbReference type="NCBI Taxonomy" id="410659"/>
    <lineage>
        <taxon>unclassified sequences</taxon>
        <taxon>metagenomes</taxon>
        <taxon>ecological metagenomes</taxon>
    </lineage>
</organism>
<evidence type="ECO:0000313" key="2">
    <source>
        <dbReference type="EMBL" id="OIR01388.1"/>
    </source>
</evidence>
<evidence type="ECO:0000256" key="1">
    <source>
        <dbReference type="SAM" id="Phobius"/>
    </source>
</evidence>
<keyword evidence="1" id="KW-0812">Transmembrane</keyword>
<dbReference type="PANTHER" id="PTHR37309">
    <property type="entry name" value="SLR0284 PROTEIN"/>
    <property type="match status" value="1"/>
</dbReference>
<comment type="caution">
    <text evidence="2">The sequence shown here is derived from an EMBL/GenBank/DDBJ whole genome shotgun (WGS) entry which is preliminary data.</text>
</comment>
<feature type="transmembrane region" description="Helical" evidence="1">
    <location>
        <begin position="93"/>
        <end position="116"/>
    </location>
</feature>
<evidence type="ECO:0008006" key="3">
    <source>
        <dbReference type="Google" id="ProtNLM"/>
    </source>
</evidence>
<keyword evidence="1" id="KW-1133">Transmembrane helix</keyword>
<dbReference type="Pfam" id="PF04020">
    <property type="entry name" value="Phage_holin_4_2"/>
    <property type="match status" value="1"/>
</dbReference>
<dbReference type="AlphaFoldDB" id="A0A1J5SI62"/>
<sequence length="145" mass="15810">MTNDIIEFLLHWGITAISLWVASFIFRGISFSNRQSLLMSALLLGLANAVIRPVVIFLTIPLTIFTFGFFLLVINALMMLLVASAVPGFKVSGFWTAFFASIFIAALSFVVGMLIFQSGDNPVVIPAHHGLTFASRAVCHAFKLA</sequence>
<proteinExistence type="predicted"/>
<feature type="transmembrane region" description="Helical" evidence="1">
    <location>
        <begin position="64"/>
        <end position="86"/>
    </location>
</feature>
<accession>A0A1J5SI62</accession>
<protein>
    <recommendedName>
        <fullName evidence="3">Phage holin family protein</fullName>
    </recommendedName>
</protein>
<dbReference type="InterPro" id="IPR007165">
    <property type="entry name" value="Phage_holin_4_2"/>
</dbReference>
<dbReference type="PANTHER" id="PTHR37309:SF1">
    <property type="entry name" value="SLR0284 PROTEIN"/>
    <property type="match status" value="1"/>
</dbReference>
<reference evidence="2" key="1">
    <citation type="submission" date="2016-10" db="EMBL/GenBank/DDBJ databases">
        <title>Sequence of Gallionella enrichment culture.</title>
        <authorList>
            <person name="Poehlein A."/>
            <person name="Muehling M."/>
            <person name="Daniel R."/>
        </authorList>
    </citation>
    <scope>NUCLEOTIDE SEQUENCE</scope>
</reference>
<feature type="transmembrane region" description="Helical" evidence="1">
    <location>
        <begin position="6"/>
        <end position="26"/>
    </location>
</feature>
<keyword evidence="1" id="KW-0472">Membrane</keyword>
<dbReference type="EMBL" id="MLJW01000084">
    <property type="protein sequence ID" value="OIR01388.1"/>
    <property type="molecule type" value="Genomic_DNA"/>
</dbReference>
<feature type="transmembrane region" description="Helical" evidence="1">
    <location>
        <begin position="38"/>
        <end position="58"/>
    </location>
</feature>
<name>A0A1J5SI62_9ZZZZ</name>
<gene>
    <name evidence="2" type="ORF">GALL_164780</name>
</gene>